<sequence length="105" mass="11652">MPAEYATLEEMPGLVLKGELSIYTAAELKPVLFMLLQEAHEHLHLDLQGVDDIDGAGVQLLLLFRRELLQAGIELSIQASPMVAETLQLLHLQQHFILAPTRTSP</sequence>
<feature type="domain" description="STAS" evidence="1">
    <location>
        <begin position="14"/>
        <end position="77"/>
    </location>
</feature>
<dbReference type="CDD" id="cd07043">
    <property type="entry name" value="STAS_anti-anti-sigma_factors"/>
    <property type="match status" value="1"/>
</dbReference>
<dbReference type="STRING" id="64971.SAMN05421831_109119"/>
<dbReference type="EMBL" id="FNYH01000009">
    <property type="protein sequence ID" value="SEI76333.1"/>
    <property type="molecule type" value="Genomic_DNA"/>
</dbReference>
<reference evidence="3" key="1">
    <citation type="submission" date="2016-10" db="EMBL/GenBank/DDBJ databases">
        <authorList>
            <person name="Varghese N."/>
            <person name="Submissions S."/>
        </authorList>
    </citation>
    <scope>NUCLEOTIDE SEQUENCE [LARGE SCALE GENOMIC DNA]</scope>
    <source>
        <strain evidence="3">DSM 7165</strain>
    </source>
</reference>
<dbReference type="PANTHER" id="PTHR35849">
    <property type="entry name" value="BLR2341 PROTEIN"/>
    <property type="match status" value="1"/>
</dbReference>
<name>A0A1H6T8A8_9GAMM</name>
<keyword evidence="3" id="KW-1185">Reference proteome</keyword>
<dbReference type="Proteomes" id="UP000242999">
    <property type="component" value="Unassembled WGS sequence"/>
</dbReference>
<protein>
    <submittedName>
        <fullName evidence="2">Anti-anti-sigma factor</fullName>
    </submittedName>
</protein>
<accession>A0A1H6T8A8</accession>
<dbReference type="PROSITE" id="PS50801">
    <property type="entry name" value="STAS"/>
    <property type="match status" value="1"/>
</dbReference>
<dbReference type="SUPFAM" id="SSF52091">
    <property type="entry name" value="SpoIIaa-like"/>
    <property type="match status" value="1"/>
</dbReference>
<evidence type="ECO:0000313" key="2">
    <source>
        <dbReference type="EMBL" id="SEI76333.1"/>
    </source>
</evidence>
<organism evidence="2 3">
    <name type="scientific">Allopseudospirillum japonicum</name>
    <dbReference type="NCBI Taxonomy" id="64971"/>
    <lineage>
        <taxon>Bacteria</taxon>
        <taxon>Pseudomonadati</taxon>
        <taxon>Pseudomonadota</taxon>
        <taxon>Gammaproteobacteria</taxon>
        <taxon>Oceanospirillales</taxon>
        <taxon>Oceanospirillaceae</taxon>
        <taxon>Allopseudospirillum</taxon>
    </lineage>
</organism>
<dbReference type="InterPro" id="IPR002645">
    <property type="entry name" value="STAS_dom"/>
</dbReference>
<dbReference type="Pfam" id="PF01740">
    <property type="entry name" value="STAS"/>
    <property type="match status" value="1"/>
</dbReference>
<dbReference type="RefSeq" id="WP_093310821.1">
    <property type="nucleotide sequence ID" value="NZ_FNYH01000009.1"/>
</dbReference>
<proteinExistence type="predicted"/>
<gene>
    <name evidence="2" type="ORF">SAMN05421831_109119</name>
</gene>
<evidence type="ECO:0000259" key="1">
    <source>
        <dbReference type="PROSITE" id="PS50801"/>
    </source>
</evidence>
<dbReference type="PANTHER" id="PTHR35849:SF2">
    <property type="entry name" value="BLR2341 PROTEIN"/>
    <property type="match status" value="1"/>
</dbReference>
<dbReference type="OrthoDB" id="3296574at2"/>
<evidence type="ECO:0000313" key="3">
    <source>
        <dbReference type="Proteomes" id="UP000242999"/>
    </source>
</evidence>
<dbReference type="InterPro" id="IPR036513">
    <property type="entry name" value="STAS_dom_sf"/>
</dbReference>
<dbReference type="Gene3D" id="3.30.750.24">
    <property type="entry name" value="STAS domain"/>
    <property type="match status" value="1"/>
</dbReference>
<dbReference type="AlphaFoldDB" id="A0A1H6T8A8"/>
<dbReference type="InterPro" id="IPR052746">
    <property type="entry name" value="MlaB_ABC_Transporter"/>
</dbReference>